<dbReference type="Proteomes" id="UP000515856">
    <property type="component" value="Chromosome"/>
</dbReference>
<accession>A0A7G9GQY4</accession>
<feature type="transmembrane region" description="Helical" evidence="1">
    <location>
        <begin position="12"/>
        <end position="33"/>
    </location>
</feature>
<keyword evidence="3" id="KW-1185">Reference proteome</keyword>
<name>A0A7G9GQY4_9FIRM</name>
<reference evidence="2 3" key="1">
    <citation type="submission" date="2020-08" db="EMBL/GenBank/DDBJ databases">
        <authorList>
            <person name="Liu C."/>
            <person name="Sun Q."/>
        </authorList>
    </citation>
    <scope>NUCLEOTIDE SEQUENCE [LARGE SCALE GENOMIC DNA]</scope>
    <source>
        <strain evidence="2 3">NSJ-61</strain>
    </source>
</reference>
<dbReference type="EMBL" id="CP060636">
    <property type="protein sequence ID" value="QNM13216.1"/>
    <property type="molecule type" value="Genomic_DNA"/>
</dbReference>
<keyword evidence="1" id="KW-0812">Transmembrane</keyword>
<dbReference type="AlphaFoldDB" id="A0A7G9GQY4"/>
<dbReference type="RefSeq" id="WP_117536433.1">
    <property type="nucleotide sequence ID" value="NZ_CP060636.1"/>
</dbReference>
<keyword evidence="1" id="KW-1133">Transmembrane helix</keyword>
<feature type="transmembrane region" description="Helical" evidence="1">
    <location>
        <begin position="61"/>
        <end position="80"/>
    </location>
</feature>
<gene>
    <name evidence="2" type="ORF">H9Q80_04485</name>
</gene>
<evidence type="ECO:0000313" key="2">
    <source>
        <dbReference type="EMBL" id="QNM13216.1"/>
    </source>
</evidence>
<dbReference type="KEGG" id="ehn:H9Q80_04485"/>
<proteinExistence type="predicted"/>
<evidence type="ECO:0000256" key="1">
    <source>
        <dbReference type="SAM" id="Phobius"/>
    </source>
</evidence>
<feature type="transmembrane region" description="Helical" evidence="1">
    <location>
        <begin position="171"/>
        <end position="192"/>
    </location>
</feature>
<feature type="transmembrane region" description="Helical" evidence="1">
    <location>
        <begin position="101"/>
        <end position="123"/>
    </location>
</feature>
<organism evidence="2 3">
    <name type="scientific">[Eubacterium] hominis</name>
    <dbReference type="NCBI Taxonomy" id="2764325"/>
    <lineage>
        <taxon>Bacteria</taxon>
        <taxon>Bacillati</taxon>
        <taxon>Bacillota</taxon>
        <taxon>Erysipelotrichia</taxon>
        <taxon>Erysipelotrichales</taxon>
        <taxon>Erysipelotrichaceae</taxon>
        <taxon>Amedibacillus</taxon>
    </lineage>
</organism>
<sequence length="243" mass="28743">MWKAIVHRIKTDWIMFLVWGVVIGVICVLQKTVLLEWTLKPYMQDQPINEIESIAFTTKSVIYLLFVMIANIVTFAYLLYRDYDSGKKRFMFLRKHQYAWFIADTIVVFLLLVCCYVFIHYILKLNLISTIEQYQTKVTPAQLEMFYQEAVSSNGYIAQILVMNLRHSGEMLLWLLATSMWCHVFAVSRLLHKQRIEDILVCITIVPLVLCYHHFTMLGISALLCITYCIYMKNIWHPKRMYA</sequence>
<keyword evidence="1" id="KW-0472">Membrane</keyword>
<protein>
    <submittedName>
        <fullName evidence="2">Uncharacterized protein</fullName>
    </submittedName>
</protein>
<feature type="transmembrane region" description="Helical" evidence="1">
    <location>
        <begin position="199"/>
        <end position="231"/>
    </location>
</feature>
<evidence type="ECO:0000313" key="3">
    <source>
        <dbReference type="Proteomes" id="UP000515856"/>
    </source>
</evidence>